<proteinExistence type="predicted"/>
<dbReference type="EMBL" id="QNTQ01000005">
    <property type="protein sequence ID" value="RBI86389.1"/>
    <property type="molecule type" value="Genomic_DNA"/>
</dbReference>
<dbReference type="InterPro" id="IPR046589">
    <property type="entry name" value="DUF6647"/>
</dbReference>
<feature type="domain" description="DUF6647" evidence="1">
    <location>
        <begin position="31"/>
        <end position="168"/>
    </location>
</feature>
<gene>
    <name evidence="2" type="ORF">DRV85_06485</name>
</gene>
<evidence type="ECO:0000259" key="1">
    <source>
        <dbReference type="Pfam" id="PF20352"/>
    </source>
</evidence>
<comment type="caution">
    <text evidence="2">The sequence shown here is derived from an EMBL/GenBank/DDBJ whole genome shotgun (WGS) entry which is preliminary data.</text>
</comment>
<sequence>MACALRPLLLAAFCVILPDLPRAEIAGEHAFCLRPPDALVQELLDWIEEASDYDVSPARADPPLILFCDEGDALDYPGGGTLVQPGEGGVYDYQARVIYLVSPWSPGDTWHRSILLHELIHDVQFLNRTWECPNASEMEAYTLQDDWLKAQGVAHDFDWLAIWFWSKCGDGPHP</sequence>
<evidence type="ECO:0000313" key="2">
    <source>
        <dbReference type="EMBL" id="RBI86389.1"/>
    </source>
</evidence>
<protein>
    <recommendedName>
        <fullName evidence="1">DUF6647 domain-containing protein</fullName>
    </recommendedName>
</protein>
<accession>A0A365UB65</accession>
<reference evidence="2 3" key="1">
    <citation type="submission" date="2018-07" db="EMBL/GenBank/DDBJ databases">
        <title>Rhodosalinus sp. strain E84T genomic sequence and assembly.</title>
        <authorList>
            <person name="Liu Z.-W."/>
            <person name="Lu D.-C."/>
        </authorList>
    </citation>
    <scope>NUCLEOTIDE SEQUENCE [LARGE SCALE GENOMIC DNA]</scope>
    <source>
        <strain evidence="2 3">E84</strain>
    </source>
</reference>
<evidence type="ECO:0000313" key="3">
    <source>
        <dbReference type="Proteomes" id="UP000253370"/>
    </source>
</evidence>
<organism evidence="2 3">
    <name type="scientific">Rhodosalinus halophilus</name>
    <dbReference type="NCBI Taxonomy" id="2259333"/>
    <lineage>
        <taxon>Bacteria</taxon>
        <taxon>Pseudomonadati</taxon>
        <taxon>Pseudomonadota</taxon>
        <taxon>Alphaproteobacteria</taxon>
        <taxon>Rhodobacterales</taxon>
        <taxon>Paracoccaceae</taxon>
        <taxon>Rhodosalinus</taxon>
    </lineage>
</organism>
<dbReference type="Pfam" id="PF20352">
    <property type="entry name" value="DUF6647"/>
    <property type="match status" value="1"/>
</dbReference>
<name>A0A365UB65_9RHOB</name>
<keyword evidence="3" id="KW-1185">Reference proteome</keyword>
<dbReference type="Proteomes" id="UP000253370">
    <property type="component" value="Unassembled WGS sequence"/>
</dbReference>
<dbReference type="AlphaFoldDB" id="A0A365UB65"/>